<dbReference type="SUPFAM" id="SSF48208">
    <property type="entry name" value="Six-hairpin glycosidases"/>
    <property type="match status" value="1"/>
</dbReference>
<dbReference type="AlphaFoldDB" id="A0AAW2ZQF3"/>
<dbReference type="InterPro" id="IPR005198">
    <property type="entry name" value="Glyco_hydro_76"/>
</dbReference>
<evidence type="ECO:0000313" key="2">
    <source>
        <dbReference type="EMBL" id="KAL0491040.1"/>
    </source>
</evidence>
<proteinExistence type="predicted"/>
<dbReference type="PANTHER" id="PTHR47791:SF3">
    <property type="entry name" value="MEIOTICALLY UP-REGULATED GENE 191 PROTEIN"/>
    <property type="match status" value="1"/>
</dbReference>
<feature type="chain" id="PRO_5043509248" description="Glycosyl hydrolase family 76" evidence="1">
    <location>
        <begin position="23"/>
        <end position="380"/>
    </location>
</feature>
<feature type="signal peptide" evidence="1">
    <location>
        <begin position="1"/>
        <end position="22"/>
    </location>
</feature>
<dbReference type="Proteomes" id="UP001431209">
    <property type="component" value="Unassembled WGS sequence"/>
</dbReference>
<evidence type="ECO:0008006" key="4">
    <source>
        <dbReference type="Google" id="ProtNLM"/>
    </source>
</evidence>
<comment type="caution">
    <text evidence="2">The sequence shown here is derived from an EMBL/GenBank/DDBJ whole genome shotgun (WGS) entry which is preliminary data.</text>
</comment>
<dbReference type="GO" id="GO:0005975">
    <property type="term" value="P:carbohydrate metabolic process"/>
    <property type="evidence" value="ECO:0007669"/>
    <property type="project" value="InterPro"/>
</dbReference>
<dbReference type="PANTHER" id="PTHR47791">
    <property type="entry name" value="MEIOTICALLY UP-REGULATED GENE 191 PROTEIN"/>
    <property type="match status" value="1"/>
</dbReference>
<evidence type="ECO:0000313" key="3">
    <source>
        <dbReference type="Proteomes" id="UP001431209"/>
    </source>
</evidence>
<sequence length="380" mass="43403">MVRSISVLAISLCLLAFCTVFAQKDQAIARADTAFSSYIKKFWRDGKMFDKYPNTNVTAQYWTSAQGFDTILDAAELARLRKKDMKYFYDLIEGFYNFRDKKGWVVNFMDDMMWMGLALQRAYQLTKNKKYLDRSISLYKIIHDQWDETCCCFGKPKCKNGGIYWDKNKTQKATASNAGPVIMSARLYSITKDTTYRDFAIKVFNYWWDNMVDQKTFQVCDNISTKNGEKRCWKFTYNEGLMIGAGYELERVTGNKSFLDKAYLVAGFLSKNEVTSNNVLTDGSASGDGEEFKAVAFRYLSLLYNKDRSRSDLGRILDASAESIWSKARNEKDNTFSSNWVGPAPKSGASIDQATMNAATMCLNIHALSLLRSNSEFDDE</sequence>
<organism evidence="2 3">
    <name type="scientific">Acrasis kona</name>
    <dbReference type="NCBI Taxonomy" id="1008807"/>
    <lineage>
        <taxon>Eukaryota</taxon>
        <taxon>Discoba</taxon>
        <taxon>Heterolobosea</taxon>
        <taxon>Tetramitia</taxon>
        <taxon>Eutetramitia</taxon>
        <taxon>Acrasidae</taxon>
        <taxon>Acrasis</taxon>
    </lineage>
</organism>
<keyword evidence="3" id="KW-1185">Reference proteome</keyword>
<dbReference type="Pfam" id="PF03663">
    <property type="entry name" value="Glyco_hydro_76"/>
    <property type="match status" value="1"/>
</dbReference>
<dbReference type="InterPro" id="IPR008928">
    <property type="entry name" value="6-hairpin_glycosidase_sf"/>
</dbReference>
<name>A0AAW2ZQF3_9EUKA</name>
<dbReference type="InterPro" id="IPR053169">
    <property type="entry name" value="MUG_Protein"/>
</dbReference>
<evidence type="ECO:0000256" key="1">
    <source>
        <dbReference type="SAM" id="SignalP"/>
    </source>
</evidence>
<reference evidence="2 3" key="1">
    <citation type="submission" date="2024-03" db="EMBL/GenBank/DDBJ databases">
        <title>The Acrasis kona genome and developmental transcriptomes reveal deep origins of eukaryotic multicellular pathways.</title>
        <authorList>
            <person name="Sheikh S."/>
            <person name="Fu C.-J."/>
            <person name="Brown M.W."/>
            <person name="Baldauf S.L."/>
        </authorList>
    </citation>
    <scope>NUCLEOTIDE SEQUENCE [LARGE SCALE GENOMIC DNA]</scope>
    <source>
        <strain evidence="2 3">ATCC MYA-3509</strain>
    </source>
</reference>
<gene>
    <name evidence="2" type="ORF">AKO1_002677</name>
</gene>
<dbReference type="EMBL" id="JAOPGA020001747">
    <property type="protein sequence ID" value="KAL0491040.1"/>
    <property type="molecule type" value="Genomic_DNA"/>
</dbReference>
<accession>A0AAW2ZQF3</accession>
<dbReference type="Gene3D" id="1.50.10.20">
    <property type="match status" value="1"/>
</dbReference>
<protein>
    <recommendedName>
        <fullName evidence="4">Glycosyl hydrolase family 76</fullName>
    </recommendedName>
</protein>
<keyword evidence="1" id="KW-0732">Signal</keyword>